<keyword evidence="3" id="KW-1185">Reference proteome</keyword>
<feature type="compositionally biased region" description="Polar residues" evidence="1">
    <location>
        <begin position="66"/>
        <end position="75"/>
    </location>
</feature>
<protein>
    <submittedName>
        <fullName evidence="2">Uncharacterized protein</fullName>
    </submittedName>
</protein>
<comment type="caution">
    <text evidence="2">The sequence shown here is derived from an EMBL/GenBank/DDBJ whole genome shotgun (WGS) entry which is preliminary data.</text>
</comment>
<evidence type="ECO:0000256" key="1">
    <source>
        <dbReference type="SAM" id="MobiDB-lite"/>
    </source>
</evidence>
<gene>
    <name evidence="2" type="ORF">OBRU01_18031</name>
</gene>
<dbReference type="AlphaFoldDB" id="A0A0L7L077"/>
<evidence type="ECO:0000313" key="3">
    <source>
        <dbReference type="Proteomes" id="UP000037510"/>
    </source>
</evidence>
<evidence type="ECO:0000313" key="2">
    <source>
        <dbReference type="EMBL" id="KOB68664.1"/>
    </source>
</evidence>
<proteinExistence type="predicted"/>
<sequence length="120" mass="13776">MIPSSYSRIFRPWDVSDTKKPVEKVISDKTVDMELKVKKRKVDADKRENRLRKIRGTFKKTDANQHQDATVSSTAEDSRPVIDIEATDSPVASLTECCDRLLQTETKELSKKPKAQQRKK</sequence>
<dbReference type="Proteomes" id="UP000037510">
    <property type="component" value="Unassembled WGS sequence"/>
</dbReference>
<feature type="region of interest" description="Disordered" evidence="1">
    <location>
        <begin position="61"/>
        <end position="81"/>
    </location>
</feature>
<reference evidence="2 3" key="1">
    <citation type="journal article" date="2015" name="Genome Biol. Evol.">
        <title>The genome of winter moth (Operophtera brumata) provides a genomic perspective on sexual dimorphism and phenology.</title>
        <authorList>
            <person name="Derks M.F."/>
            <person name="Smit S."/>
            <person name="Salis L."/>
            <person name="Schijlen E."/>
            <person name="Bossers A."/>
            <person name="Mateman C."/>
            <person name="Pijl A.S."/>
            <person name="de Ridder D."/>
            <person name="Groenen M.A."/>
            <person name="Visser M.E."/>
            <person name="Megens H.J."/>
        </authorList>
    </citation>
    <scope>NUCLEOTIDE SEQUENCE [LARGE SCALE GENOMIC DNA]</scope>
    <source>
        <strain evidence="2">WM2013NL</strain>
        <tissue evidence="2">Head and thorax</tissue>
    </source>
</reference>
<accession>A0A0L7L077</accession>
<name>A0A0L7L077_OPEBR</name>
<dbReference type="EMBL" id="JTDY01004052">
    <property type="protein sequence ID" value="KOB68664.1"/>
    <property type="molecule type" value="Genomic_DNA"/>
</dbReference>
<organism evidence="2 3">
    <name type="scientific">Operophtera brumata</name>
    <name type="common">Winter moth</name>
    <name type="synonym">Phalaena brumata</name>
    <dbReference type="NCBI Taxonomy" id="104452"/>
    <lineage>
        <taxon>Eukaryota</taxon>
        <taxon>Metazoa</taxon>
        <taxon>Ecdysozoa</taxon>
        <taxon>Arthropoda</taxon>
        <taxon>Hexapoda</taxon>
        <taxon>Insecta</taxon>
        <taxon>Pterygota</taxon>
        <taxon>Neoptera</taxon>
        <taxon>Endopterygota</taxon>
        <taxon>Lepidoptera</taxon>
        <taxon>Glossata</taxon>
        <taxon>Ditrysia</taxon>
        <taxon>Geometroidea</taxon>
        <taxon>Geometridae</taxon>
        <taxon>Larentiinae</taxon>
        <taxon>Operophtera</taxon>
    </lineage>
</organism>